<dbReference type="InterPro" id="IPR027417">
    <property type="entry name" value="P-loop_NTPase"/>
</dbReference>
<name>A0A977PU17_9CYAN</name>
<dbReference type="GO" id="GO:0030089">
    <property type="term" value="C:phycobilisome"/>
    <property type="evidence" value="ECO:0007669"/>
    <property type="project" value="UniProtKB-KW"/>
</dbReference>
<dbReference type="InterPro" id="IPR007111">
    <property type="entry name" value="NACHT_NTPase"/>
</dbReference>
<keyword evidence="2" id="KW-0605">Phycobilisome</keyword>
<dbReference type="InterPro" id="IPR054569">
    <property type="entry name" value="NNH2"/>
</dbReference>
<dbReference type="PANTHER" id="PTHR46844:SF1">
    <property type="entry name" value="SLR5058 PROTEIN"/>
    <property type="match status" value="1"/>
</dbReference>
<dbReference type="SUPFAM" id="SSF52540">
    <property type="entry name" value="P-loop containing nucleoside triphosphate hydrolases"/>
    <property type="match status" value="1"/>
</dbReference>
<dbReference type="AlphaFoldDB" id="A0A977PU17"/>
<dbReference type="Proteomes" id="UP001065613">
    <property type="component" value="Chromosome"/>
</dbReference>
<dbReference type="SUPFAM" id="SSF48371">
    <property type="entry name" value="ARM repeat"/>
    <property type="match status" value="1"/>
</dbReference>
<dbReference type="Gene3D" id="3.40.50.300">
    <property type="entry name" value="P-loop containing nucleotide triphosphate hydrolases"/>
    <property type="match status" value="1"/>
</dbReference>
<dbReference type="InterPro" id="IPR016024">
    <property type="entry name" value="ARM-type_fold"/>
</dbReference>
<protein>
    <submittedName>
        <fullName evidence="4">HEAT repeat domain-containing protein</fullName>
    </submittedName>
</protein>
<dbReference type="Pfam" id="PF05729">
    <property type="entry name" value="NACHT"/>
    <property type="match status" value="1"/>
</dbReference>
<dbReference type="PROSITE" id="PS50837">
    <property type="entry name" value="NACHT"/>
    <property type="match status" value="1"/>
</dbReference>
<feature type="domain" description="NACHT" evidence="3">
    <location>
        <begin position="295"/>
        <end position="393"/>
    </location>
</feature>
<organism evidence="4">
    <name type="scientific">Woronichinia naegeliana WA131</name>
    <dbReference type="NCBI Taxonomy" id="2824559"/>
    <lineage>
        <taxon>Bacteria</taxon>
        <taxon>Bacillati</taxon>
        <taxon>Cyanobacteriota</taxon>
        <taxon>Cyanophyceae</taxon>
        <taxon>Synechococcales</taxon>
        <taxon>Coelosphaeriaceae</taxon>
        <taxon>Woronichinia</taxon>
    </lineage>
</organism>
<dbReference type="KEGG" id="wna:KA717_22815"/>
<dbReference type="EMBL" id="CP073041">
    <property type="protein sequence ID" value="UXE58827.1"/>
    <property type="molecule type" value="Genomic_DNA"/>
</dbReference>
<dbReference type="InterPro" id="IPR011989">
    <property type="entry name" value="ARM-like"/>
</dbReference>
<evidence type="ECO:0000313" key="4">
    <source>
        <dbReference type="EMBL" id="UXE58827.1"/>
    </source>
</evidence>
<dbReference type="Pfam" id="PF22734">
    <property type="entry name" value="NNH2"/>
    <property type="match status" value="1"/>
</dbReference>
<evidence type="ECO:0000259" key="3">
    <source>
        <dbReference type="PROSITE" id="PS50837"/>
    </source>
</evidence>
<dbReference type="Gene3D" id="1.25.10.10">
    <property type="entry name" value="Leucine-rich Repeat Variant"/>
    <property type="match status" value="2"/>
</dbReference>
<gene>
    <name evidence="4" type="ORF">KA717_22815</name>
</gene>
<evidence type="ECO:0000256" key="1">
    <source>
        <dbReference type="ARBA" id="ARBA00022549"/>
    </source>
</evidence>
<proteinExistence type="predicted"/>
<keyword evidence="1" id="KW-0042">Antenna complex</keyword>
<dbReference type="Pfam" id="PF13646">
    <property type="entry name" value="HEAT_2"/>
    <property type="match status" value="3"/>
</dbReference>
<accession>A0A977PU17</accession>
<sequence>MIEYILIWEGAKAAGNVFWPVLKSLVEDSAKDYAKDFFKDCLKNVFRLPEKDVQKEAYLTALEAFLQLFQQELKNADYQEGQIKQYLEPIQKFIEQPKVAAILGNAFEANCKSLDTSFLAKTWQEMNLPFLPEDFDWELIGKLYIRGVKQIIAKSEKLRPIYDVQLQAKQAEGIQELVGISPDFDLGRYAEGLREQYGNLKLESLDTTGVYYNELKLWKIFIAQNVRECQELLPPEIPKEIEQRLVKEGQLEKSQLTDEERDKRHHAYINQPIRLVWELLGDPTEESKSLSKPVQYAVILGDPGSGKSSLLQYLALSWAQRPTRDLSLFPIPLLIELRFYGRDKQAAKQGGKPFDFLSFLHGGNITCHLNQQTVFDKLNAGQGIALFDGIDEVFDPALRDEVRKDIHRFSNRFKNVQIIVTSRRLGYKAQPLRDAGFKHFMLQDLEIEQIEDFLERWHNLTFTDEADKLRKKERLIKAIQDSKAIRELARNPLLLTMMAILNRKQELPRSRSTLYEKASEVLLYQWDVEVKLLENPKFKDWKISIELDHKQKMLRKVACFMQSNKKDTSGNLISKTDLENILTESLREIIERGEPRMIARVMIEELRNRNFILCYLGADSYGFVHRTFLEYFCAWEFVWQFKETQTLKIEGLINDVFGKHWQDESWHEVLRLICGMTEPKFVADIIDFLLKQEIDRSEFLDGNGHVKREGLGNFILATNCFAEVRNKNLIATISEKILKILKHEIEQESEPWFNFDLADPLMSLITTNWKEVPNTLPWLKERALLDQFHSVRVAAVRAIAQNWKEDPDTLPWLKDRAVQDQFHSVRQLAVYAITQGWKEDPDTLPFLKDRALLDKNEDVRRAAVRAITQNWKEDPDTLHWFKDRALLDESEYVRQAAVNAITQNWKEDPNTLHWFKDRALLDESKYVRQVAINAITQNWKEDPDTLPLLKDRALLDESEYVRQAAVNAIAEGWKEDPDTLHWFKYLALLDKDGTVRQLAVYAITQGWKEDPDTLPLLKDRALLDEDYYVRRTAITAISEGWKEDPDTLPFLKNRALQDEEKRVRQVAVQAIIQNWQEDPELFEFLANIALNDPFKRKYYFQDNPSQTALEALLENFGDNPDEALEILNQVGFIRREYDFDDNPRGDALLGLLENFSDNPKTLEILNQVALNDSDEQLREFAQEKLKEWGTG</sequence>
<evidence type="ECO:0000256" key="2">
    <source>
        <dbReference type="ARBA" id="ARBA00022738"/>
    </source>
</evidence>
<reference evidence="4" key="1">
    <citation type="submission" date="2021-04" db="EMBL/GenBank/DDBJ databases">
        <title>Genome sequence of Woronichinia naegeliana from Washington state freshwater lake bloom.</title>
        <authorList>
            <person name="Dreher T.W."/>
        </authorList>
    </citation>
    <scope>NUCLEOTIDE SEQUENCE</scope>
    <source>
        <strain evidence="4">WA131</strain>
    </source>
</reference>
<dbReference type="PANTHER" id="PTHR46844">
    <property type="entry name" value="SLR5058 PROTEIN"/>
    <property type="match status" value="1"/>
</dbReference>